<dbReference type="EMBL" id="ML994644">
    <property type="protein sequence ID" value="KAF2183017.1"/>
    <property type="molecule type" value="Genomic_DNA"/>
</dbReference>
<organism evidence="2 3">
    <name type="scientific">Zopfia rhizophila CBS 207.26</name>
    <dbReference type="NCBI Taxonomy" id="1314779"/>
    <lineage>
        <taxon>Eukaryota</taxon>
        <taxon>Fungi</taxon>
        <taxon>Dikarya</taxon>
        <taxon>Ascomycota</taxon>
        <taxon>Pezizomycotina</taxon>
        <taxon>Dothideomycetes</taxon>
        <taxon>Dothideomycetes incertae sedis</taxon>
        <taxon>Zopfiaceae</taxon>
        <taxon>Zopfia</taxon>
    </lineage>
</organism>
<keyword evidence="1" id="KW-0812">Transmembrane</keyword>
<dbReference type="AlphaFoldDB" id="A0A6A6DTK3"/>
<keyword evidence="1" id="KW-1133">Transmembrane helix</keyword>
<evidence type="ECO:0000313" key="2">
    <source>
        <dbReference type="EMBL" id="KAF2183017.1"/>
    </source>
</evidence>
<keyword evidence="3" id="KW-1185">Reference proteome</keyword>
<reference evidence="2" key="1">
    <citation type="journal article" date="2020" name="Stud. Mycol.">
        <title>101 Dothideomycetes genomes: a test case for predicting lifestyles and emergence of pathogens.</title>
        <authorList>
            <person name="Haridas S."/>
            <person name="Albert R."/>
            <person name="Binder M."/>
            <person name="Bloem J."/>
            <person name="Labutti K."/>
            <person name="Salamov A."/>
            <person name="Andreopoulos B."/>
            <person name="Baker S."/>
            <person name="Barry K."/>
            <person name="Bills G."/>
            <person name="Bluhm B."/>
            <person name="Cannon C."/>
            <person name="Castanera R."/>
            <person name="Culley D."/>
            <person name="Daum C."/>
            <person name="Ezra D."/>
            <person name="Gonzalez J."/>
            <person name="Henrissat B."/>
            <person name="Kuo A."/>
            <person name="Liang C."/>
            <person name="Lipzen A."/>
            <person name="Lutzoni F."/>
            <person name="Magnuson J."/>
            <person name="Mondo S."/>
            <person name="Nolan M."/>
            <person name="Ohm R."/>
            <person name="Pangilinan J."/>
            <person name="Park H.-J."/>
            <person name="Ramirez L."/>
            <person name="Alfaro M."/>
            <person name="Sun H."/>
            <person name="Tritt A."/>
            <person name="Yoshinaga Y."/>
            <person name="Zwiers L.-H."/>
            <person name="Turgeon B."/>
            <person name="Goodwin S."/>
            <person name="Spatafora J."/>
            <person name="Crous P."/>
            <person name="Grigoriev I."/>
        </authorList>
    </citation>
    <scope>NUCLEOTIDE SEQUENCE</scope>
    <source>
        <strain evidence="2">CBS 207.26</strain>
    </source>
</reference>
<sequence>MPMSNWQYKPREGVFKLNYLHWYLASAIPLTVVVFLMWVSWLLYANHKQRKNNETWEKQRAST</sequence>
<evidence type="ECO:0000313" key="3">
    <source>
        <dbReference type="Proteomes" id="UP000800200"/>
    </source>
</evidence>
<keyword evidence="1" id="KW-0472">Membrane</keyword>
<name>A0A6A6DTK3_9PEZI</name>
<feature type="transmembrane region" description="Helical" evidence="1">
    <location>
        <begin position="20"/>
        <end position="44"/>
    </location>
</feature>
<proteinExistence type="predicted"/>
<dbReference type="Proteomes" id="UP000800200">
    <property type="component" value="Unassembled WGS sequence"/>
</dbReference>
<evidence type="ECO:0000256" key="1">
    <source>
        <dbReference type="SAM" id="Phobius"/>
    </source>
</evidence>
<protein>
    <submittedName>
        <fullName evidence="2">Uncharacterized protein</fullName>
    </submittedName>
</protein>
<accession>A0A6A6DTK3</accession>
<gene>
    <name evidence="2" type="ORF">K469DRAFT_211999</name>
</gene>